<comment type="caution">
    <text evidence="3">The sequence shown here is derived from an EMBL/GenBank/DDBJ whole genome shotgun (WGS) entry which is preliminary data.</text>
</comment>
<dbReference type="SUPFAM" id="SSF53187">
    <property type="entry name" value="Zn-dependent exopeptidases"/>
    <property type="match status" value="1"/>
</dbReference>
<feature type="domain" description="Peptidase M20 dimerisation" evidence="2">
    <location>
        <begin position="190"/>
        <end position="276"/>
    </location>
</feature>
<sequence>MGVDESSGVRRRAIMDSVSTQLDELKQVVTSRIDAIADTLCDVSRRIHANPETAFGEHAAAEVLTGSATALGLSTVVGAYGLDTAFAVEFGAGPTTVALMSEYDALPELGHACGHNVIAAIGLGAALGLSMVGDRLPGVVRYLGTPAEEAGCGKELLARAGAFDGVDAAMMVHAASWDLKAVHSICLSQLDVTFHGVASHSGLTPEHGRNALDAAVLAHQAVGMLSKHLARGERVNGVITQGGETPSVIPAKASARYFLRAETAAALEALKTRVQGCVVGGAVAAGCTADVEWSQADYLNMRINTPLADAYESNAVTLGRSFTPYEAFPPAVTDAGNVSHRVPVLHSTIACAPGTVMIHEPDFVFWALSPEADRAVTDGAKALAMTALDFLCDSDLRARTKRAFTLSALAIADH</sequence>
<evidence type="ECO:0000313" key="3">
    <source>
        <dbReference type="EMBL" id="MBL1079804.1"/>
    </source>
</evidence>
<protein>
    <recommendedName>
        <fullName evidence="1">Peptidase M20 domain-containing protein 2</fullName>
    </recommendedName>
</protein>
<comment type="similarity">
    <text evidence="1">Belongs to the peptidase M20A family.</text>
</comment>
<dbReference type="PANTHER" id="PTHR30575">
    <property type="entry name" value="PEPTIDASE M20"/>
    <property type="match status" value="1"/>
</dbReference>
<dbReference type="Gene3D" id="3.40.630.10">
    <property type="entry name" value="Zn peptidases"/>
    <property type="match status" value="1"/>
</dbReference>
<dbReference type="CDD" id="cd03887">
    <property type="entry name" value="M20_Acy1L2"/>
    <property type="match status" value="1"/>
</dbReference>
<dbReference type="Proteomes" id="UP000602198">
    <property type="component" value="Unassembled WGS sequence"/>
</dbReference>
<dbReference type="NCBIfam" id="TIGR01891">
    <property type="entry name" value="amidohydrolases"/>
    <property type="match status" value="1"/>
</dbReference>
<dbReference type="Pfam" id="PF07687">
    <property type="entry name" value="M20_dimer"/>
    <property type="match status" value="1"/>
</dbReference>
<dbReference type="EMBL" id="JAERRJ010000019">
    <property type="protein sequence ID" value="MBL1079804.1"/>
    <property type="molecule type" value="Genomic_DNA"/>
</dbReference>
<dbReference type="Gene3D" id="3.30.70.360">
    <property type="match status" value="1"/>
</dbReference>
<organism evidence="3 4">
    <name type="scientific">Nocardia acididurans</name>
    <dbReference type="NCBI Taxonomy" id="2802282"/>
    <lineage>
        <taxon>Bacteria</taxon>
        <taxon>Bacillati</taxon>
        <taxon>Actinomycetota</taxon>
        <taxon>Actinomycetes</taxon>
        <taxon>Mycobacteriales</taxon>
        <taxon>Nocardiaceae</taxon>
        <taxon>Nocardia</taxon>
    </lineage>
</organism>
<evidence type="ECO:0000256" key="1">
    <source>
        <dbReference type="PIRNR" id="PIRNR037226"/>
    </source>
</evidence>
<proteinExistence type="inferred from homology"/>
<dbReference type="InterPro" id="IPR017439">
    <property type="entry name" value="Amidohydrolase"/>
</dbReference>
<dbReference type="RefSeq" id="WP_201957541.1">
    <property type="nucleotide sequence ID" value="NZ_JAERRJ010000019.1"/>
</dbReference>
<dbReference type="InterPro" id="IPR052030">
    <property type="entry name" value="Peptidase_M20/M20A_hydrolases"/>
</dbReference>
<dbReference type="InterPro" id="IPR036264">
    <property type="entry name" value="Bact_exopeptidase_dim_dom"/>
</dbReference>
<dbReference type="PIRSF" id="PIRSF037226">
    <property type="entry name" value="Amidohydrolase_ACY1L2_prd"/>
    <property type="match status" value="1"/>
</dbReference>
<evidence type="ECO:0000259" key="2">
    <source>
        <dbReference type="Pfam" id="PF07687"/>
    </source>
</evidence>
<dbReference type="InterPro" id="IPR011650">
    <property type="entry name" value="Peptidase_M20_dimer"/>
</dbReference>
<dbReference type="InterPro" id="IPR017144">
    <property type="entry name" value="Xaa-Arg_dipeptidase"/>
</dbReference>
<evidence type="ECO:0000313" key="4">
    <source>
        <dbReference type="Proteomes" id="UP000602198"/>
    </source>
</evidence>
<dbReference type="Pfam" id="PF01546">
    <property type="entry name" value="Peptidase_M20"/>
    <property type="match status" value="1"/>
</dbReference>
<accession>A0ABS1MHP9</accession>
<reference evidence="3 4" key="1">
    <citation type="submission" date="2021-01" db="EMBL/GenBank/DDBJ databases">
        <title>WGS of actinomycetes isolated from Thailand.</title>
        <authorList>
            <person name="Thawai C."/>
        </authorList>
    </citation>
    <scope>NUCLEOTIDE SEQUENCE [LARGE SCALE GENOMIC DNA]</scope>
    <source>
        <strain evidence="3 4">LPG 2</strain>
    </source>
</reference>
<dbReference type="InterPro" id="IPR002933">
    <property type="entry name" value="Peptidase_M20"/>
</dbReference>
<gene>
    <name evidence="3" type="ORF">JK358_35920</name>
</gene>
<keyword evidence="4" id="KW-1185">Reference proteome</keyword>
<dbReference type="PANTHER" id="PTHR30575:SF0">
    <property type="entry name" value="XAA-ARG DIPEPTIDASE"/>
    <property type="match status" value="1"/>
</dbReference>
<dbReference type="SUPFAM" id="SSF55031">
    <property type="entry name" value="Bacterial exopeptidase dimerisation domain"/>
    <property type="match status" value="1"/>
</dbReference>
<name>A0ABS1MHP9_9NOCA</name>